<dbReference type="RefSeq" id="WP_184086350.1">
    <property type="nucleotide sequence ID" value="NZ_JACHIJ010000004.1"/>
</dbReference>
<proteinExistence type="predicted"/>
<dbReference type="Proteomes" id="UP000521227">
    <property type="component" value="Unassembled WGS sequence"/>
</dbReference>
<comment type="caution">
    <text evidence="1">The sequence shown here is derived from an EMBL/GenBank/DDBJ whole genome shotgun (WGS) entry which is preliminary data.</text>
</comment>
<name>A0A840N5K4_9BRAD</name>
<dbReference type="AlphaFoldDB" id="A0A840N5K4"/>
<evidence type="ECO:0000313" key="2">
    <source>
        <dbReference type="Proteomes" id="UP000521227"/>
    </source>
</evidence>
<dbReference type="EMBL" id="JACHIJ010000004">
    <property type="protein sequence ID" value="MBB5053051.1"/>
    <property type="molecule type" value="Genomic_DNA"/>
</dbReference>
<protein>
    <submittedName>
        <fullName evidence="1">Uncharacterized protein</fullName>
    </submittedName>
</protein>
<reference evidence="1 2" key="1">
    <citation type="submission" date="2020-08" db="EMBL/GenBank/DDBJ databases">
        <title>Genomic Encyclopedia of Type Strains, Phase IV (KMG-IV): sequencing the most valuable type-strain genomes for metagenomic binning, comparative biology and taxonomic classification.</title>
        <authorList>
            <person name="Goeker M."/>
        </authorList>
    </citation>
    <scope>NUCLEOTIDE SEQUENCE [LARGE SCALE GENOMIC DNA]</scope>
    <source>
        <strain evidence="1 2">DSM 17498</strain>
    </source>
</reference>
<accession>A0A840N5K4</accession>
<gene>
    <name evidence="1" type="ORF">HNQ36_003042</name>
</gene>
<evidence type="ECO:0000313" key="1">
    <source>
        <dbReference type="EMBL" id="MBB5053051.1"/>
    </source>
</evidence>
<organism evidence="1 2">
    <name type="scientific">Afipia massiliensis</name>
    <dbReference type="NCBI Taxonomy" id="211460"/>
    <lineage>
        <taxon>Bacteria</taxon>
        <taxon>Pseudomonadati</taxon>
        <taxon>Pseudomonadota</taxon>
        <taxon>Alphaproteobacteria</taxon>
        <taxon>Hyphomicrobiales</taxon>
        <taxon>Nitrobacteraceae</taxon>
        <taxon>Afipia</taxon>
    </lineage>
</organism>
<sequence>MIDNKQDCLDHLAYRLSRSSEWRTKQSERFSDDPRNKRAAARLKDLAANCRIIPDSKWLKLAPYFDPTNNRWLDAVSNTSGDVGFRKTPADFDGYLDNLISNLSRPTRH</sequence>